<evidence type="ECO:0000313" key="3">
    <source>
        <dbReference type="Proteomes" id="UP001605036"/>
    </source>
</evidence>
<proteinExistence type="predicted"/>
<accession>A0ABD1YUM2</accession>
<protein>
    <submittedName>
        <fullName evidence="2">Uncharacterized protein</fullName>
    </submittedName>
</protein>
<feature type="region of interest" description="Disordered" evidence="1">
    <location>
        <begin position="35"/>
        <end position="137"/>
    </location>
</feature>
<dbReference type="AlphaFoldDB" id="A0ABD1YUM2"/>
<organism evidence="2 3">
    <name type="scientific">Riccia fluitans</name>
    <dbReference type="NCBI Taxonomy" id="41844"/>
    <lineage>
        <taxon>Eukaryota</taxon>
        <taxon>Viridiplantae</taxon>
        <taxon>Streptophyta</taxon>
        <taxon>Embryophyta</taxon>
        <taxon>Marchantiophyta</taxon>
        <taxon>Marchantiopsida</taxon>
        <taxon>Marchantiidae</taxon>
        <taxon>Marchantiales</taxon>
        <taxon>Ricciaceae</taxon>
        <taxon>Riccia</taxon>
    </lineage>
</organism>
<gene>
    <name evidence="2" type="ORF">R1flu_005950</name>
</gene>
<reference evidence="2 3" key="1">
    <citation type="submission" date="2024-09" db="EMBL/GenBank/DDBJ databases">
        <title>Chromosome-scale assembly of Riccia fluitans.</title>
        <authorList>
            <person name="Paukszto L."/>
            <person name="Sawicki J."/>
            <person name="Karawczyk K."/>
            <person name="Piernik-Szablinska J."/>
            <person name="Szczecinska M."/>
            <person name="Mazdziarz M."/>
        </authorList>
    </citation>
    <scope>NUCLEOTIDE SEQUENCE [LARGE SCALE GENOMIC DNA]</scope>
    <source>
        <strain evidence="2">Rf_01</strain>
        <tissue evidence="2">Aerial parts of the thallus</tissue>
    </source>
</reference>
<sequence>MHMVQVMAKKLASFNVEVAPDLQISEDQLTGLIKAVEDEIAPPPAPSTKAESSTRGKSDQSSQPNEVKLALTTTPKLSTVKGYQEEQPSPQQNVENDHYNGASSHLDPPPPFENFKQGTKTMGTQPANKEQEKGQTTWSQAIPLPTRNTSSLLKRHILRNWRSCLRELERTMIKMKTKTMHLRK</sequence>
<keyword evidence="3" id="KW-1185">Reference proteome</keyword>
<dbReference type="Proteomes" id="UP001605036">
    <property type="component" value="Unassembled WGS sequence"/>
</dbReference>
<comment type="caution">
    <text evidence="2">The sequence shown here is derived from an EMBL/GenBank/DDBJ whole genome shotgun (WGS) entry which is preliminary data.</text>
</comment>
<dbReference type="EMBL" id="JBHFFA010000003">
    <property type="protein sequence ID" value="KAL2634471.1"/>
    <property type="molecule type" value="Genomic_DNA"/>
</dbReference>
<feature type="compositionally biased region" description="Polar residues" evidence="1">
    <location>
        <begin position="116"/>
        <end position="137"/>
    </location>
</feature>
<evidence type="ECO:0000313" key="2">
    <source>
        <dbReference type="EMBL" id="KAL2634471.1"/>
    </source>
</evidence>
<evidence type="ECO:0000256" key="1">
    <source>
        <dbReference type="SAM" id="MobiDB-lite"/>
    </source>
</evidence>
<name>A0ABD1YUM2_9MARC</name>
<feature type="compositionally biased region" description="Polar residues" evidence="1">
    <location>
        <begin position="59"/>
        <end position="77"/>
    </location>
</feature>